<dbReference type="Proteomes" id="UP001482513">
    <property type="component" value="Unassembled WGS sequence"/>
</dbReference>
<evidence type="ECO:0000313" key="1">
    <source>
        <dbReference type="EMBL" id="MEP0947865.1"/>
    </source>
</evidence>
<proteinExistence type="predicted"/>
<gene>
    <name evidence="1" type="ORF">NC992_13355</name>
</gene>
<name>A0ABV0K541_9CYAN</name>
<comment type="caution">
    <text evidence="1">The sequence shown here is derived from an EMBL/GenBank/DDBJ whole genome shotgun (WGS) entry which is preliminary data.</text>
</comment>
<sequence>MVMAAVYNGHNTTTLAKGLYAWQNMQRRLRLMRHCLSGQAAIKPLTWLRALT</sequence>
<dbReference type="EMBL" id="JAMPKX010000005">
    <property type="protein sequence ID" value="MEP0947865.1"/>
    <property type="molecule type" value="Genomic_DNA"/>
</dbReference>
<accession>A0ABV0K541</accession>
<evidence type="ECO:0008006" key="3">
    <source>
        <dbReference type="Google" id="ProtNLM"/>
    </source>
</evidence>
<keyword evidence="2" id="KW-1185">Reference proteome</keyword>
<reference evidence="1 2" key="1">
    <citation type="submission" date="2022-04" db="EMBL/GenBank/DDBJ databases">
        <title>Positive selection, recombination, and allopatry shape intraspecific diversity of widespread and dominant cyanobacteria.</title>
        <authorList>
            <person name="Wei J."/>
            <person name="Shu W."/>
            <person name="Hu C."/>
        </authorList>
    </citation>
    <scope>NUCLEOTIDE SEQUENCE [LARGE SCALE GENOMIC DNA]</scope>
    <source>
        <strain evidence="1 2">DQ-A4</strain>
    </source>
</reference>
<organism evidence="1 2">
    <name type="scientific">Leptolyngbya subtilissima DQ-A4</name>
    <dbReference type="NCBI Taxonomy" id="2933933"/>
    <lineage>
        <taxon>Bacteria</taxon>
        <taxon>Bacillati</taxon>
        <taxon>Cyanobacteriota</taxon>
        <taxon>Cyanophyceae</taxon>
        <taxon>Leptolyngbyales</taxon>
        <taxon>Leptolyngbyaceae</taxon>
        <taxon>Leptolyngbya group</taxon>
        <taxon>Leptolyngbya</taxon>
    </lineage>
</organism>
<evidence type="ECO:0000313" key="2">
    <source>
        <dbReference type="Proteomes" id="UP001482513"/>
    </source>
</evidence>
<protein>
    <recommendedName>
        <fullName evidence="3">Transposase</fullName>
    </recommendedName>
</protein>